<organism evidence="3 4">
    <name type="scientific">Orbilia brochopaga</name>
    <dbReference type="NCBI Taxonomy" id="3140254"/>
    <lineage>
        <taxon>Eukaryota</taxon>
        <taxon>Fungi</taxon>
        <taxon>Dikarya</taxon>
        <taxon>Ascomycota</taxon>
        <taxon>Pezizomycotina</taxon>
        <taxon>Orbiliomycetes</taxon>
        <taxon>Orbiliales</taxon>
        <taxon>Orbiliaceae</taxon>
        <taxon>Orbilia</taxon>
    </lineage>
</organism>
<feature type="region of interest" description="Disordered" evidence="1">
    <location>
        <begin position="165"/>
        <end position="184"/>
    </location>
</feature>
<dbReference type="PANTHER" id="PTHR40370:SF1">
    <property type="entry name" value="DUF3074 DOMAIN-CONTAINING PROTEIN"/>
    <property type="match status" value="1"/>
</dbReference>
<dbReference type="Proteomes" id="UP001375240">
    <property type="component" value="Unassembled WGS sequence"/>
</dbReference>
<protein>
    <recommendedName>
        <fullName evidence="2">DUF3074 domain-containing protein</fullName>
    </recommendedName>
</protein>
<dbReference type="InterPro" id="IPR024500">
    <property type="entry name" value="DUF3074"/>
</dbReference>
<gene>
    <name evidence="3" type="ORF">TWF696_002428</name>
</gene>
<evidence type="ECO:0000256" key="1">
    <source>
        <dbReference type="SAM" id="MobiDB-lite"/>
    </source>
</evidence>
<evidence type="ECO:0000259" key="2">
    <source>
        <dbReference type="Pfam" id="PF11274"/>
    </source>
</evidence>
<feature type="domain" description="DUF3074" evidence="2">
    <location>
        <begin position="132"/>
        <end position="444"/>
    </location>
</feature>
<accession>A0AAV9U7N4</accession>
<comment type="caution">
    <text evidence="3">The sequence shown here is derived from an EMBL/GenBank/DDBJ whole genome shotgun (WGS) entry which is preliminary data.</text>
</comment>
<feature type="compositionally biased region" description="Low complexity" evidence="1">
    <location>
        <begin position="556"/>
        <end position="565"/>
    </location>
</feature>
<feature type="compositionally biased region" description="Basic and acidic residues" evidence="1">
    <location>
        <begin position="475"/>
        <end position="496"/>
    </location>
</feature>
<feature type="compositionally biased region" description="Low complexity" evidence="1">
    <location>
        <begin position="703"/>
        <end position="714"/>
    </location>
</feature>
<dbReference type="InterPro" id="IPR023393">
    <property type="entry name" value="START-like_dom_sf"/>
</dbReference>
<dbReference type="Gene3D" id="3.30.530.20">
    <property type="match status" value="1"/>
</dbReference>
<dbReference type="PANTHER" id="PTHR40370">
    <property type="entry name" value="EXPRESSED PROTEIN"/>
    <property type="match status" value="1"/>
</dbReference>
<dbReference type="SUPFAM" id="SSF55961">
    <property type="entry name" value="Bet v1-like"/>
    <property type="match status" value="1"/>
</dbReference>
<dbReference type="AlphaFoldDB" id="A0AAV9U7N4"/>
<evidence type="ECO:0000313" key="4">
    <source>
        <dbReference type="Proteomes" id="UP001375240"/>
    </source>
</evidence>
<feature type="compositionally biased region" description="Polar residues" evidence="1">
    <location>
        <begin position="497"/>
        <end position="507"/>
    </location>
</feature>
<reference evidence="3 4" key="1">
    <citation type="submission" date="2019-10" db="EMBL/GenBank/DDBJ databases">
        <authorList>
            <person name="Palmer J.M."/>
        </authorList>
    </citation>
    <scope>NUCLEOTIDE SEQUENCE [LARGE SCALE GENOMIC DNA]</scope>
    <source>
        <strain evidence="3 4">TWF696</strain>
    </source>
</reference>
<feature type="region of interest" description="Disordered" evidence="1">
    <location>
        <begin position="450"/>
        <end position="657"/>
    </location>
</feature>
<evidence type="ECO:0000313" key="3">
    <source>
        <dbReference type="EMBL" id="KAK6335661.1"/>
    </source>
</evidence>
<feature type="compositionally biased region" description="Acidic residues" evidence="1">
    <location>
        <begin position="390"/>
        <end position="402"/>
    </location>
</feature>
<feature type="compositionally biased region" description="Basic and acidic residues" evidence="1">
    <location>
        <begin position="571"/>
        <end position="657"/>
    </location>
</feature>
<proteinExistence type="predicted"/>
<feature type="compositionally biased region" description="Low complexity" evidence="1">
    <location>
        <begin position="50"/>
        <end position="80"/>
    </location>
</feature>
<feature type="compositionally biased region" description="Polar residues" evidence="1">
    <location>
        <begin position="529"/>
        <end position="542"/>
    </location>
</feature>
<feature type="region of interest" description="Disordered" evidence="1">
    <location>
        <begin position="49"/>
        <end position="100"/>
    </location>
</feature>
<feature type="region of interest" description="Disordered" evidence="1">
    <location>
        <begin position="321"/>
        <end position="340"/>
    </location>
</feature>
<keyword evidence="4" id="KW-1185">Reference proteome</keyword>
<sequence length="729" mass="79419">MDLHAALATLSPLDQSALPDDDALPSFLDAAFSAAATIIDTLPVPPAPLSAPATTRPRSVSAASALSTASSTSTSNNGSTERLNIVPSAARPQPSPAASTYAREWKEVKPGGANPHDIRVYKLTAKDNGGAWFLRRSVHEGIGFARFRRGLRREFEESLYRRRGVGREPAAATDGEERGDGWEGMVIPQGVRGIGVERRLERRVAKGVGRIDVLHLSAQFPGPSAPRDFVTACMSSSAAAPPRTAASTSSNARRKGREFTMVSRPLTHPDAPEQPGFVRGKYESIEFIREIVPTADEDAGPRRSLSVSDLAARASLLAAVEEQGRPKGRPRSRTVGETPRKAVSFGRTVENGAANPHRASNLRVAISADDIPDEEDEPHGAPAVVVSPSEDAEESLENEEGEANPVEWIMLTRSDPGGSVPRFMVDRGTPGSIVRDAEKFLDWACEKVHHDDDLSDDEHEPQTTAETTETEVLETEDKLDNATADELRRAMSRDDSASNLSFMTASSGEREDDEPDELDESSGSLGSSQTTGQINGTPTSSMLDIEPVNGRARSDTATTTSASAAVQRLQTDAERAAAKARTSREKDDRKAATRLAKEEEKQRKLAEKHARDAARREEKYRREQAKAEEKRRKEEDKIRERKRRLEERDEKVRHLREIEDLKREVELLRRENEVLRREMALVTGVPVPPSRSSSSLAATAGQRPASPASSSASSRGRKTRSALPGDLQT</sequence>
<dbReference type="EMBL" id="JAVHNQ010000012">
    <property type="protein sequence ID" value="KAK6335661.1"/>
    <property type="molecule type" value="Genomic_DNA"/>
</dbReference>
<feature type="region of interest" description="Disordered" evidence="1">
    <location>
        <begin position="368"/>
        <end position="405"/>
    </location>
</feature>
<feature type="compositionally biased region" description="Acidic residues" evidence="1">
    <location>
        <begin position="510"/>
        <end position="520"/>
    </location>
</feature>
<feature type="compositionally biased region" description="Low complexity" evidence="1">
    <location>
        <begin position="87"/>
        <end position="99"/>
    </location>
</feature>
<feature type="region of interest" description="Disordered" evidence="1">
    <location>
        <begin position="682"/>
        <end position="729"/>
    </location>
</feature>
<name>A0AAV9U7N4_9PEZI</name>
<dbReference type="Pfam" id="PF11274">
    <property type="entry name" value="DUF3074"/>
    <property type="match status" value="1"/>
</dbReference>